<protein>
    <submittedName>
        <fullName evidence="1">Uncharacterized protein</fullName>
    </submittedName>
</protein>
<dbReference type="RefSeq" id="WP_272743885.1">
    <property type="nucleotide sequence ID" value="NZ_JAQQKV010000001.1"/>
</dbReference>
<keyword evidence="2" id="KW-1185">Reference proteome</keyword>
<evidence type="ECO:0000313" key="2">
    <source>
        <dbReference type="Proteomes" id="UP001218579"/>
    </source>
</evidence>
<sequence>MSLNPEGTQLYLRRLTAIVAVMEALPTPILKGRACVLGTLTAVRRRVDTLLVAWDTRAMTDADRRQLALDASTLNWLLDDTSPEFEGIYFDVPDLGSKLSFVEAMEGLKSSLGDAISS</sequence>
<dbReference type="EMBL" id="JAQQKV010000001">
    <property type="protein sequence ID" value="MDC7675567.1"/>
    <property type="molecule type" value="Genomic_DNA"/>
</dbReference>
<proteinExistence type="predicted"/>
<dbReference type="Proteomes" id="UP001218579">
    <property type="component" value="Unassembled WGS sequence"/>
</dbReference>
<name>A0ABT5HH97_9CAUL</name>
<comment type="caution">
    <text evidence="1">The sequence shown here is derived from an EMBL/GenBank/DDBJ whole genome shotgun (WGS) entry which is preliminary data.</text>
</comment>
<gene>
    <name evidence="1" type="ORF">PQU98_05475</name>
</gene>
<reference evidence="1 2" key="1">
    <citation type="submission" date="2023-01" db="EMBL/GenBank/DDBJ databases">
        <title>Novel species of the genus Asticcacaulis isolated from rivers.</title>
        <authorList>
            <person name="Lu H."/>
        </authorList>
    </citation>
    <scope>NUCLEOTIDE SEQUENCE [LARGE SCALE GENOMIC DNA]</scope>
    <source>
        <strain evidence="1 2">LKC15W</strain>
    </source>
</reference>
<evidence type="ECO:0000313" key="1">
    <source>
        <dbReference type="EMBL" id="MDC7675567.1"/>
    </source>
</evidence>
<organism evidence="1 2">
    <name type="scientific">Asticcacaulis machinosus</name>
    <dbReference type="NCBI Taxonomy" id="2984211"/>
    <lineage>
        <taxon>Bacteria</taxon>
        <taxon>Pseudomonadati</taxon>
        <taxon>Pseudomonadota</taxon>
        <taxon>Alphaproteobacteria</taxon>
        <taxon>Caulobacterales</taxon>
        <taxon>Caulobacteraceae</taxon>
        <taxon>Asticcacaulis</taxon>
    </lineage>
</organism>
<accession>A0ABT5HH97</accession>